<reference evidence="1 2" key="1">
    <citation type="submission" date="2019-07" db="EMBL/GenBank/DDBJ databases">
        <title>Ln-dependent methylotrophs.</title>
        <authorList>
            <person name="Tani A."/>
        </authorList>
    </citation>
    <scope>NUCLEOTIDE SEQUENCE [LARGE SCALE GENOMIC DNA]</scope>
    <source>
        <strain evidence="1 2">SM12</strain>
    </source>
</reference>
<dbReference type="Gene3D" id="3.40.50.620">
    <property type="entry name" value="HUPs"/>
    <property type="match status" value="1"/>
</dbReference>
<keyword evidence="2" id="KW-1185">Reference proteome</keyword>
<dbReference type="PANTHER" id="PTHR38657">
    <property type="entry name" value="SLR1343 PROTEIN"/>
    <property type="match status" value="1"/>
</dbReference>
<dbReference type="InterPro" id="IPR007357">
    <property type="entry name" value="PhrB-like"/>
</dbReference>
<sequence length="514" mass="58497">MPTRHLILVLGDQLSLTLTSLADADPARDVVLMAEVLQEATYVRHHKQKIAFIFSAMRHFADELRGKGFDVRYVTLDDPDNAGSLGAEVVRAVEALRPQAVIVTEAGEWRLMEEMRGWRQDFGLPVEIRPDDRFLCSHAEFRHWAAGRRELTMEFFYREMRRKTGLLMEGEQPAGGRWNFDAENRKPASPDLLRPKRRRIEPDAVTRAVLAMVEARFPDHIGRLDHFGFAVTRAEAEALQEAFLENHLSQFGATQDAMLASDPFLNHALLSFYINIGLLDPLAVCRAAERVWLEGRAPLNAVEGFIRQIIGWREYVRGVYWLKMPAYRDSNFLEASRALPAFFWTAQTDMACLSTVIGETIDHAYAHHIQRLMVTGNFALLAGLLPQAVHEWYLEVYADAYEWVELPNVIGMSLFADGGVLGSKPYAASGNYISKMSDYCRTCRYDVKVKTGEGACPFNTLYWDFLDRNGEKLAGNHRLAQPYATWRRMSEAQRQAYRQSAARFLARLDAGERV</sequence>
<dbReference type="InterPro" id="IPR052551">
    <property type="entry name" value="UV-DNA_repair_photolyase"/>
</dbReference>
<evidence type="ECO:0000313" key="2">
    <source>
        <dbReference type="Proteomes" id="UP000316801"/>
    </source>
</evidence>
<dbReference type="InterPro" id="IPR036134">
    <property type="entry name" value="Crypto/Photolyase_FAD-like_sf"/>
</dbReference>
<proteinExistence type="predicted"/>
<organism evidence="1 2">
    <name type="scientific">Rhizobium straminoryzae</name>
    <dbReference type="NCBI Taxonomy" id="1387186"/>
    <lineage>
        <taxon>Bacteria</taxon>
        <taxon>Pseudomonadati</taxon>
        <taxon>Pseudomonadota</taxon>
        <taxon>Alphaproteobacteria</taxon>
        <taxon>Hyphomicrobiales</taxon>
        <taxon>Rhizobiaceae</taxon>
        <taxon>Rhizobium/Agrobacterium group</taxon>
        <taxon>Rhizobium</taxon>
    </lineage>
</organism>
<dbReference type="Proteomes" id="UP000316801">
    <property type="component" value="Unassembled WGS sequence"/>
</dbReference>
<dbReference type="PANTHER" id="PTHR38657:SF1">
    <property type="entry name" value="SLR1343 PROTEIN"/>
    <property type="match status" value="1"/>
</dbReference>
<name>A0A549T276_9HYPH</name>
<dbReference type="InterPro" id="IPR014729">
    <property type="entry name" value="Rossmann-like_a/b/a_fold"/>
</dbReference>
<dbReference type="Pfam" id="PF04244">
    <property type="entry name" value="DPRP"/>
    <property type="match status" value="1"/>
</dbReference>
<dbReference type="Gene3D" id="1.10.10.1710">
    <property type="entry name" value="Deoxyribodipyrimidine photolyase-related"/>
    <property type="match status" value="1"/>
</dbReference>
<protein>
    <submittedName>
        <fullName evidence="1">Cryptochrome/photolyase family protein</fullName>
    </submittedName>
</protein>
<evidence type="ECO:0000313" key="1">
    <source>
        <dbReference type="EMBL" id="TRL35966.1"/>
    </source>
</evidence>
<comment type="caution">
    <text evidence="1">The sequence shown here is derived from an EMBL/GenBank/DDBJ whole genome shotgun (WGS) entry which is preliminary data.</text>
</comment>
<dbReference type="Gene3D" id="1.10.579.10">
    <property type="entry name" value="DNA Cyclobutane Dipyrimidine Photolyase, subunit A, domain 3"/>
    <property type="match status" value="1"/>
</dbReference>
<gene>
    <name evidence="1" type="ORF">FNA46_19095</name>
</gene>
<keyword evidence="1" id="KW-0456">Lyase</keyword>
<dbReference type="EMBL" id="VJMG01000059">
    <property type="protein sequence ID" value="TRL35966.1"/>
    <property type="molecule type" value="Genomic_DNA"/>
</dbReference>
<accession>A0A549T276</accession>
<dbReference type="SUPFAM" id="SSF48173">
    <property type="entry name" value="Cryptochrome/photolyase FAD-binding domain"/>
    <property type="match status" value="1"/>
</dbReference>
<dbReference type="RefSeq" id="WP_143126802.1">
    <property type="nucleotide sequence ID" value="NZ_VJMG01000059.1"/>
</dbReference>
<dbReference type="Gene3D" id="1.25.40.80">
    <property type="match status" value="1"/>
</dbReference>
<dbReference type="GO" id="GO:0016829">
    <property type="term" value="F:lyase activity"/>
    <property type="evidence" value="ECO:0007669"/>
    <property type="project" value="UniProtKB-KW"/>
</dbReference>
<dbReference type="AlphaFoldDB" id="A0A549T276"/>